<evidence type="ECO:0000313" key="1">
    <source>
        <dbReference type="Ensembl" id="ENSCJPP00005003092.1"/>
    </source>
</evidence>
<dbReference type="Proteomes" id="UP000694412">
    <property type="component" value="Chromosome 2"/>
</dbReference>
<name>A0A8C2SSE0_COTJA</name>
<sequence>SGRRILSASGIAVLRTDSAVFVASCMFNSDTETPNVQHGCLRPEVSDLQQGGGEQPCTWQVLLWCDCSCTHSSCVLQQNQLESVDLVHISPCFNIYYKWEKKYRENSNHAFSFVSWAWLWIL</sequence>
<dbReference type="Ensembl" id="ENSCJPT00005005598.1">
    <property type="protein sequence ID" value="ENSCJPP00005003092.1"/>
    <property type="gene ID" value="ENSCJPG00005003339.1"/>
</dbReference>
<reference evidence="1" key="3">
    <citation type="submission" date="2025-09" db="UniProtKB">
        <authorList>
            <consortium name="Ensembl"/>
        </authorList>
    </citation>
    <scope>IDENTIFICATION</scope>
</reference>
<dbReference type="AlphaFoldDB" id="A0A8C2SSE0"/>
<protein>
    <submittedName>
        <fullName evidence="1">Uncharacterized protein</fullName>
    </submittedName>
</protein>
<proteinExistence type="predicted"/>
<keyword evidence="2" id="KW-1185">Reference proteome</keyword>
<accession>A0A8C2SSE0</accession>
<reference evidence="1" key="1">
    <citation type="submission" date="2015-11" db="EMBL/GenBank/DDBJ databases">
        <authorList>
            <consortium name="International Coturnix japonica Genome Analysis Consortium"/>
            <person name="Warren W."/>
            <person name="Burt D.W."/>
            <person name="Antin P.B."/>
            <person name="Lanford R."/>
            <person name="Gros J."/>
            <person name="Wilson R.K."/>
        </authorList>
    </citation>
    <scope>NUCLEOTIDE SEQUENCE [LARGE SCALE GENOMIC DNA]</scope>
</reference>
<reference evidence="1" key="2">
    <citation type="submission" date="2025-08" db="UniProtKB">
        <authorList>
            <consortium name="Ensembl"/>
        </authorList>
    </citation>
    <scope>IDENTIFICATION</scope>
</reference>
<evidence type="ECO:0000313" key="2">
    <source>
        <dbReference type="Proteomes" id="UP000694412"/>
    </source>
</evidence>
<organism evidence="1 2">
    <name type="scientific">Coturnix japonica</name>
    <name type="common">Japanese quail</name>
    <name type="synonym">Coturnix coturnix japonica</name>
    <dbReference type="NCBI Taxonomy" id="93934"/>
    <lineage>
        <taxon>Eukaryota</taxon>
        <taxon>Metazoa</taxon>
        <taxon>Chordata</taxon>
        <taxon>Craniata</taxon>
        <taxon>Vertebrata</taxon>
        <taxon>Euteleostomi</taxon>
        <taxon>Archelosauria</taxon>
        <taxon>Archosauria</taxon>
        <taxon>Dinosauria</taxon>
        <taxon>Saurischia</taxon>
        <taxon>Theropoda</taxon>
        <taxon>Coelurosauria</taxon>
        <taxon>Aves</taxon>
        <taxon>Neognathae</taxon>
        <taxon>Galloanserae</taxon>
        <taxon>Galliformes</taxon>
        <taxon>Phasianidae</taxon>
        <taxon>Perdicinae</taxon>
        <taxon>Coturnix</taxon>
    </lineage>
</organism>